<reference evidence="9 10" key="1">
    <citation type="journal article" date="2009" name="Stand. Genomic Sci.">
        <title>Complete genome sequence of Stackebrandtia nassauensis type strain (LLR-40K-21).</title>
        <authorList>
            <person name="Munk C."/>
            <person name="Lapidus A."/>
            <person name="Copeland A."/>
            <person name="Jando M."/>
            <person name="Mayilraj S."/>
            <person name="Glavina Del Rio T."/>
            <person name="Nolan M."/>
            <person name="Chen F."/>
            <person name="Lucas S."/>
            <person name="Tice H."/>
            <person name="Cheng J.F."/>
            <person name="Han C."/>
            <person name="Detter J.C."/>
            <person name="Bruce D."/>
            <person name="Goodwin L."/>
            <person name="Chain P."/>
            <person name="Pitluck S."/>
            <person name="Goker M."/>
            <person name="Ovchinikova G."/>
            <person name="Pati A."/>
            <person name="Ivanova N."/>
            <person name="Mavromatis K."/>
            <person name="Chen A."/>
            <person name="Palaniappan K."/>
            <person name="Land M."/>
            <person name="Hauser L."/>
            <person name="Chang Y.J."/>
            <person name="Jeffries C.D."/>
            <person name="Bristow J."/>
            <person name="Eisen J.A."/>
            <person name="Markowitz V."/>
            <person name="Hugenholtz P."/>
            <person name="Kyrpides N.C."/>
            <person name="Klenk H.P."/>
        </authorList>
    </citation>
    <scope>NUCLEOTIDE SEQUENCE [LARGE SCALE GENOMIC DNA]</scope>
    <source>
        <strain evidence="10">DSM 44728 / CIP 108903 / NRRL B-16338 / NBRC 102104 / LLR-40K-21</strain>
    </source>
</reference>
<keyword evidence="5 7" id="KW-1133">Transmembrane helix</keyword>
<feature type="transmembrane region" description="Helical" evidence="7">
    <location>
        <begin position="248"/>
        <end position="273"/>
    </location>
</feature>
<dbReference type="InterPro" id="IPR045621">
    <property type="entry name" value="BPD_transp_1_N"/>
</dbReference>
<proteinExistence type="inferred from homology"/>
<dbReference type="RefSeq" id="WP_013020712.1">
    <property type="nucleotide sequence ID" value="NC_013947.1"/>
</dbReference>
<feature type="transmembrane region" description="Helical" evidence="7">
    <location>
        <begin position="9"/>
        <end position="30"/>
    </location>
</feature>
<dbReference type="KEGG" id="sna:Snas_5510"/>
<dbReference type="PROSITE" id="PS50928">
    <property type="entry name" value="ABC_TM1"/>
    <property type="match status" value="1"/>
</dbReference>
<feature type="transmembrane region" description="Helical" evidence="7">
    <location>
        <begin position="146"/>
        <end position="172"/>
    </location>
</feature>
<name>D3PW20_STANL</name>
<gene>
    <name evidence="9" type="ordered locus">Snas_5510</name>
</gene>
<keyword evidence="10" id="KW-1185">Reference proteome</keyword>
<evidence type="ECO:0000256" key="2">
    <source>
        <dbReference type="ARBA" id="ARBA00022448"/>
    </source>
</evidence>
<evidence type="ECO:0000256" key="7">
    <source>
        <dbReference type="RuleBase" id="RU363032"/>
    </source>
</evidence>
<dbReference type="CDD" id="cd06261">
    <property type="entry name" value="TM_PBP2"/>
    <property type="match status" value="1"/>
</dbReference>
<evidence type="ECO:0000313" key="9">
    <source>
        <dbReference type="EMBL" id="ADD45141.1"/>
    </source>
</evidence>
<comment type="similarity">
    <text evidence="7">Belongs to the binding-protein-dependent transport system permease family.</text>
</comment>
<dbReference type="Pfam" id="PF00528">
    <property type="entry name" value="BPD_transp_1"/>
    <property type="match status" value="1"/>
</dbReference>
<comment type="subcellular location">
    <subcellularLocation>
        <location evidence="1 7">Cell membrane</location>
        <topology evidence="1 7">Multi-pass membrane protein</topology>
    </subcellularLocation>
</comment>
<dbReference type="PANTHER" id="PTHR30465">
    <property type="entry name" value="INNER MEMBRANE ABC TRANSPORTER"/>
    <property type="match status" value="1"/>
</dbReference>
<evidence type="ECO:0000313" key="10">
    <source>
        <dbReference type="Proteomes" id="UP000000844"/>
    </source>
</evidence>
<dbReference type="SUPFAM" id="SSF161098">
    <property type="entry name" value="MetI-like"/>
    <property type="match status" value="1"/>
</dbReference>
<dbReference type="Proteomes" id="UP000000844">
    <property type="component" value="Chromosome"/>
</dbReference>
<dbReference type="PANTHER" id="PTHR30465:SF0">
    <property type="entry name" value="OLIGOPEPTIDE TRANSPORT SYSTEM PERMEASE PROTEIN APPB"/>
    <property type="match status" value="1"/>
</dbReference>
<dbReference type="Gene3D" id="1.10.3720.10">
    <property type="entry name" value="MetI-like"/>
    <property type="match status" value="1"/>
</dbReference>
<dbReference type="EMBL" id="CP001778">
    <property type="protein sequence ID" value="ADD45141.1"/>
    <property type="molecule type" value="Genomic_DNA"/>
</dbReference>
<dbReference type="Pfam" id="PF19300">
    <property type="entry name" value="BPD_transp_1_N"/>
    <property type="match status" value="1"/>
</dbReference>
<dbReference type="AlphaFoldDB" id="D3PW20"/>
<keyword evidence="2 7" id="KW-0813">Transport</keyword>
<dbReference type="eggNOG" id="COG0601">
    <property type="taxonomic scope" value="Bacteria"/>
</dbReference>
<evidence type="ECO:0000256" key="1">
    <source>
        <dbReference type="ARBA" id="ARBA00004651"/>
    </source>
</evidence>
<protein>
    <submittedName>
        <fullName evidence="9">Binding-protein-dependent transport systems inner membrane component</fullName>
    </submittedName>
</protein>
<dbReference type="GO" id="GO:0055085">
    <property type="term" value="P:transmembrane transport"/>
    <property type="evidence" value="ECO:0007669"/>
    <property type="project" value="InterPro"/>
</dbReference>
<organism evidence="9 10">
    <name type="scientific">Stackebrandtia nassauensis (strain DSM 44728 / CIP 108903 / NRRL B-16338 / NBRC 102104 / LLR-40K-21)</name>
    <dbReference type="NCBI Taxonomy" id="446470"/>
    <lineage>
        <taxon>Bacteria</taxon>
        <taxon>Bacillati</taxon>
        <taxon>Actinomycetota</taxon>
        <taxon>Actinomycetes</taxon>
        <taxon>Glycomycetales</taxon>
        <taxon>Glycomycetaceae</taxon>
        <taxon>Stackebrandtia</taxon>
    </lineage>
</organism>
<keyword evidence="6 7" id="KW-0472">Membrane</keyword>
<feature type="transmembrane region" description="Helical" evidence="7">
    <location>
        <begin position="192"/>
        <end position="212"/>
    </location>
</feature>
<evidence type="ECO:0000256" key="6">
    <source>
        <dbReference type="ARBA" id="ARBA00023136"/>
    </source>
</evidence>
<dbReference type="GO" id="GO:0005886">
    <property type="term" value="C:plasma membrane"/>
    <property type="evidence" value="ECO:0007669"/>
    <property type="project" value="UniProtKB-SubCell"/>
</dbReference>
<dbReference type="OrthoDB" id="147639at2"/>
<keyword evidence="3" id="KW-1003">Cell membrane</keyword>
<feature type="transmembrane region" description="Helical" evidence="7">
    <location>
        <begin position="112"/>
        <end position="134"/>
    </location>
</feature>
<evidence type="ECO:0000256" key="5">
    <source>
        <dbReference type="ARBA" id="ARBA00022989"/>
    </source>
</evidence>
<dbReference type="InterPro" id="IPR000515">
    <property type="entry name" value="MetI-like"/>
</dbReference>
<dbReference type="STRING" id="446470.Snas_5510"/>
<dbReference type="HOGENOM" id="CLU_036879_0_0_11"/>
<accession>D3PW20</accession>
<feature type="domain" description="ABC transmembrane type-1" evidence="8">
    <location>
        <begin position="110"/>
        <end position="321"/>
    </location>
</feature>
<evidence type="ECO:0000256" key="4">
    <source>
        <dbReference type="ARBA" id="ARBA00022692"/>
    </source>
</evidence>
<feature type="transmembrane region" description="Helical" evidence="7">
    <location>
        <begin position="293"/>
        <end position="324"/>
    </location>
</feature>
<keyword evidence="4 7" id="KW-0812">Transmembrane</keyword>
<evidence type="ECO:0000259" key="8">
    <source>
        <dbReference type="PROSITE" id="PS50928"/>
    </source>
</evidence>
<dbReference type="InterPro" id="IPR035906">
    <property type="entry name" value="MetI-like_sf"/>
</dbReference>
<evidence type="ECO:0000256" key="3">
    <source>
        <dbReference type="ARBA" id="ARBA00022475"/>
    </source>
</evidence>
<sequence length="331" mass="35796">MIRFIVRRSLLAVLTLFTISVITFALFFALPSNPAQLMCAKDCTAEQVKATEEALGLDQPLTTQYAEYMGGIFTGRTMGEGQFAKECAAPCFGYSFFTDESVWGLIKDALPITLSIAIGAWIIQTLLGIVIGIIAALRRGTVIDKLAVGSTLVGASMPVYLLGALLLLVFVYSTGIFTRPANVYEPLTENPLAWFTALILPWLSLALIGFAGEARMMRATMLETLSEDFVRTARAKGLSKSKVHRKHALRASITPVVTMSGMNLGYLLGGAAITETVFGLRGLGLQAVDSVRILNLPIVMATVLIASVFIVVMTMVVDFLYAVIDPRVRLS</sequence>